<dbReference type="Proteomes" id="UP001161017">
    <property type="component" value="Unassembled WGS sequence"/>
</dbReference>
<evidence type="ECO:0000256" key="2">
    <source>
        <dbReference type="SAM" id="Phobius"/>
    </source>
</evidence>
<feature type="transmembrane region" description="Helical" evidence="2">
    <location>
        <begin position="7"/>
        <end position="25"/>
    </location>
</feature>
<dbReference type="Pfam" id="PF23670">
    <property type="entry name" value="PIGBOS1"/>
    <property type="match status" value="1"/>
</dbReference>
<keyword evidence="2" id="KW-0812">Transmembrane</keyword>
<gene>
    <name evidence="3" type="ORF">OHK93_004576</name>
</gene>
<dbReference type="AlphaFoldDB" id="A0AA43QUD8"/>
<feature type="region of interest" description="Disordered" evidence="1">
    <location>
        <begin position="35"/>
        <end position="103"/>
    </location>
</feature>
<reference evidence="3" key="1">
    <citation type="journal article" date="2023" name="Genome Biol. Evol.">
        <title>First Whole Genome Sequence and Flow Cytometry Genome Size Data for the Lichen-Forming Fungus Ramalina farinacea (Ascomycota).</title>
        <authorList>
            <person name="Llewellyn T."/>
            <person name="Mian S."/>
            <person name="Hill R."/>
            <person name="Leitch I.J."/>
            <person name="Gaya E."/>
        </authorList>
    </citation>
    <scope>NUCLEOTIDE SEQUENCE</scope>
    <source>
        <strain evidence="3">LIQ254RAFAR</strain>
    </source>
</reference>
<keyword evidence="2" id="KW-0472">Membrane</keyword>
<evidence type="ECO:0000256" key="1">
    <source>
        <dbReference type="SAM" id="MobiDB-lite"/>
    </source>
</evidence>
<name>A0AA43QUD8_9LECA</name>
<comment type="caution">
    <text evidence="3">The sequence shown here is derived from an EMBL/GenBank/DDBJ whole genome shotgun (WGS) entry which is preliminary data.</text>
</comment>
<proteinExistence type="predicted"/>
<evidence type="ECO:0000313" key="4">
    <source>
        <dbReference type="Proteomes" id="UP001161017"/>
    </source>
</evidence>
<keyword evidence="2" id="KW-1133">Transmembrane helix</keyword>
<evidence type="ECO:0000313" key="3">
    <source>
        <dbReference type="EMBL" id="MDI1492793.1"/>
    </source>
</evidence>
<feature type="compositionally biased region" description="Low complexity" evidence="1">
    <location>
        <begin position="57"/>
        <end position="73"/>
    </location>
</feature>
<keyword evidence="4" id="KW-1185">Reference proteome</keyword>
<organism evidence="3 4">
    <name type="scientific">Ramalina farinacea</name>
    <dbReference type="NCBI Taxonomy" id="258253"/>
    <lineage>
        <taxon>Eukaryota</taxon>
        <taxon>Fungi</taxon>
        <taxon>Dikarya</taxon>
        <taxon>Ascomycota</taxon>
        <taxon>Pezizomycotina</taxon>
        <taxon>Lecanoromycetes</taxon>
        <taxon>OSLEUM clade</taxon>
        <taxon>Lecanoromycetidae</taxon>
        <taxon>Lecanorales</taxon>
        <taxon>Lecanorineae</taxon>
        <taxon>Ramalinaceae</taxon>
        <taxon>Ramalina</taxon>
    </lineage>
</organism>
<dbReference type="EMBL" id="JAPUFD010000021">
    <property type="protein sequence ID" value="MDI1492793.1"/>
    <property type="molecule type" value="Genomic_DNA"/>
</dbReference>
<sequence>MSLARNFLPLATVSAIGIGTGVYIFQPAIEEQKNAQRDFALSHASDPTTTPHPPSSPEISSAPSSHPAPVSPSEVLRQTEINVANAGGATTIPRETPRFGVVGSGFVEEGGRARGFEWGR</sequence>
<accession>A0AA43QUD8</accession>
<protein>
    <submittedName>
        <fullName evidence="3">Uncharacterized protein</fullName>
    </submittedName>
</protein>
<dbReference type="InterPro" id="IPR057394">
    <property type="entry name" value="PIGBOS1"/>
</dbReference>